<evidence type="ECO:0000313" key="3">
    <source>
        <dbReference type="Proteomes" id="UP000064412"/>
    </source>
</evidence>
<dbReference type="Proteomes" id="UP000064412">
    <property type="component" value="Unassembled WGS sequence"/>
</dbReference>
<name>A0ABD4DS40_ELIMR</name>
<evidence type="ECO:0000256" key="1">
    <source>
        <dbReference type="SAM" id="MobiDB-lite"/>
    </source>
</evidence>
<evidence type="ECO:0000313" key="2">
    <source>
        <dbReference type="EMBL" id="KUY20287.1"/>
    </source>
</evidence>
<accession>A0ABD4DS40</accession>
<dbReference type="AlphaFoldDB" id="A0ABD4DS40"/>
<dbReference type="RefSeq" id="WP_059344071.1">
    <property type="nucleotide sequence ID" value="NZ_CP140570.1"/>
</dbReference>
<protein>
    <submittedName>
        <fullName evidence="2">Uncharacterized protein</fullName>
    </submittedName>
</protein>
<sequence>MITKNELKANFLKMDYLPPKIEIEFVETEQCIASGSASTIPPNMGGQVNQEWETIPDETHDVEWP</sequence>
<organism evidence="2 3">
    <name type="scientific">Elizabethkingia miricola</name>
    <name type="common">Chryseobacterium miricola</name>
    <dbReference type="NCBI Taxonomy" id="172045"/>
    <lineage>
        <taxon>Bacteria</taxon>
        <taxon>Pseudomonadati</taxon>
        <taxon>Bacteroidota</taxon>
        <taxon>Flavobacteriia</taxon>
        <taxon>Flavobacteriales</taxon>
        <taxon>Weeksellaceae</taxon>
        <taxon>Elizabethkingia</taxon>
    </lineage>
</organism>
<dbReference type="EMBL" id="LNOI01000001">
    <property type="protein sequence ID" value="KUY20287.1"/>
    <property type="molecule type" value="Genomic_DNA"/>
</dbReference>
<comment type="caution">
    <text evidence="2">The sequence shown here is derived from an EMBL/GenBank/DDBJ whole genome shotgun (WGS) entry which is preliminary data.</text>
</comment>
<reference evidence="2 3" key="1">
    <citation type="submission" date="2015-11" db="EMBL/GenBank/DDBJ databases">
        <authorList>
            <person name="Nicholson A.C."/>
            <person name="Humrighouse B.W."/>
            <person name="Graziano J."/>
            <person name="Lasker B."/>
            <person name="Whitney A.M."/>
            <person name="Mcquiston J.R."/>
        </authorList>
    </citation>
    <scope>NUCLEOTIDE SEQUENCE [LARGE SCALE GENOMIC DNA]</scope>
    <source>
        <strain evidence="2 3">G4071</strain>
    </source>
</reference>
<feature type="compositionally biased region" description="Polar residues" evidence="1">
    <location>
        <begin position="35"/>
        <end position="52"/>
    </location>
</feature>
<proteinExistence type="predicted"/>
<gene>
    <name evidence="2" type="ORF">ATB95_05095</name>
</gene>
<feature type="region of interest" description="Disordered" evidence="1">
    <location>
        <begin position="35"/>
        <end position="65"/>
    </location>
</feature>